<proteinExistence type="predicted"/>
<dbReference type="EMBL" id="JARK01000142">
    <property type="protein sequence ID" value="EYC42105.1"/>
    <property type="molecule type" value="Genomic_DNA"/>
</dbReference>
<reference evidence="2" key="1">
    <citation type="journal article" date="2015" name="Nat. Genet.">
        <title>The genome and transcriptome of the zoonotic hookworm Ancylostoma ceylanicum identify infection-specific gene families.</title>
        <authorList>
            <person name="Schwarz E.M."/>
            <person name="Hu Y."/>
            <person name="Antoshechkin I."/>
            <person name="Miller M.M."/>
            <person name="Sternberg P.W."/>
            <person name="Aroian R.V."/>
        </authorList>
    </citation>
    <scope>NUCLEOTIDE SEQUENCE</scope>
    <source>
        <strain evidence="2">HY135</strain>
    </source>
</reference>
<dbReference type="Proteomes" id="UP000024635">
    <property type="component" value="Unassembled WGS sequence"/>
</dbReference>
<keyword evidence="2" id="KW-1185">Reference proteome</keyword>
<accession>A0A016WR34</accession>
<sequence length="120" mass="13182">MNKRCAPTYSLLCNYEEELLHKPIASCVIMKRSSYTSHFASICRSKFAIHDHQITQTWGGGHPSCCCRGGAYLCCCRRSGILCGVIFQNFHSAAVGTVIVYSAAIRAVAVILHRKGRSSV</sequence>
<evidence type="ECO:0000313" key="1">
    <source>
        <dbReference type="EMBL" id="EYC42105.1"/>
    </source>
</evidence>
<protein>
    <submittedName>
        <fullName evidence="1">Uncharacterized protein</fullName>
    </submittedName>
</protein>
<comment type="caution">
    <text evidence="1">The sequence shown here is derived from an EMBL/GenBank/DDBJ whole genome shotgun (WGS) entry which is preliminary data.</text>
</comment>
<name>A0A016WR34_9BILA</name>
<evidence type="ECO:0000313" key="2">
    <source>
        <dbReference type="Proteomes" id="UP000024635"/>
    </source>
</evidence>
<dbReference type="AlphaFoldDB" id="A0A016WR34"/>
<gene>
    <name evidence="1" type="primary">Acey_s0542.g3209</name>
    <name evidence="1" type="ORF">Y032_0542g3209</name>
</gene>
<organism evidence="1 2">
    <name type="scientific">Ancylostoma ceylanicum</name>
    <dbReference type="NCBI Taxonomy" id="53326"/>
    <lineage>
        <taxon>Eukaryota</taxon>
        <taxon>Metazoa</taxon>
        <taxon>Ecdysozoa</taxon>
        <taxon>Nematoda</taxon>
        <taxon>Chromadorea</taxon>
        <taxon>Rhabditida</taxon>
        <taxon>Rhabditina</taxon>
        <taxon>Rhabditomorpha</taxon>
        <taxon>Strongyloidea</taxon>
        <taxon>Ancylostomatidae</taxon>
        <taxon>Ancylostomatinae</taxon>
        <taxon>Ancylostoma</taxon>
    </lineage>
</organism>